<gene>
    <name evidence="1" type="ORF">LSAA_10279</name>
</gene>
<keyword evidence="2" id="KW-1185">Reference proteome</keyword>
<protein>
    <submittedName>
        <fullName evidence="1">(salmon louse) hypothetical protein</fullName>
    </submittedName>
</protein>
<evidence type="ECO:0000313" key="2">
    <source>
        <dbReference type="Proteomes" id="UP000675881"/>
    </source>
</evidence>
<organism evidence="1 2">
    <name type="scientific">Lepeophtheirus salmonis</name>
    <name type="common">Salmon louse</name>
    <name type="synonym">Caligus salmonis</name>
    <dbReference type="NCBI Taxonomy" id="72036"/>
    <lineage>
        <taxon>Eukaryota</taxon>
        <taxon>Metazoa</taxon>
        <taxon>Ecdysozoa</taxon>
        <taxon>Arthropoda</taxon>
        <taxon>Crustacea</taxon>
        <taxon>Multicrustacea</taxon>
        <taxon>Hexanauplia</taxon>
        <taxon>Copepoda</taxon>
        <taxon>Siphonostomatoida</taxon>
        <taxon>Caligidae</taxon>
        <taxon>Lepeophtheirus</taxon>
    </lineage>
</organism>
<reference evidence="1" key="1">
    <citation type="submission" date="2021-02" db="EMBL/GenBank/DDBJ databases">
        <authorList>
            <person name="Bekaert M."/>
        </authorList>
    </citation>
    <scope>NUCLEOTIDE SEQUENCE</scope>
    <source>
        <strain evidence="1">IoA-00</strain>
    </source>
</reference>
<name>A0A7R8H970_LEPSM</name>
<dbReference type="Proteomes" id="UP000675881">
    <property type="component" value="Chromosome 5"/>
</dbReference>
<dbReference type="EMBL" id="HG994584">
    <property type="protein sequence ID" value="CAF2944046.1"/>
    <property type="molecule type" value="Genomic_DNA"/>
</dbReference>
<sequence>MDRQQSWRAFSIASPDRTIETPQFPFSNFYAFEYSICGSNNFLFRVWQLIESLFNHHSNQPICSKFKVSSTRIFISYERVKTIDLIYICNSLQNTDKNLKFAEMTSSRQGRTQPEVINAIIYEQQGPVTEDEVKNCLPSAGAGKNPLGMDGSIFRSLDIPVITKSYNKILLAWKIHLLASLWQYLHHSREGGHHRDGGLSTNNCFTS</sequence>
<evidence type="ECO:0000313" key="1">
    <source>
        <dbReference type="EMBL" id="CAF2944046.1"/>
    </source>
</evidence>
<proteinExistence type="predicted"/>
<dbReference type="AlphaFoldDB" id="A0A7R8H970"/>
<accession>A0A7R8H970</accession>